<dbReference type="FunFam" id="3.30.1330.10:FF:000001">
    <property type="entry name" value="Phosphoribosylformylglycinamidine cyclo-ligase"/>
    <property type="match status" value="1"/>
</dbReference>
<dbReference type="GO" id="GO:0006189">
    <property type="term" value="P:'de novo' IMP biosynthetic process"/>
    <property type="evidence" value="ECO:0007669"/>
    <property type="project" value="InterPro"/>
</dbReference>
<evidence type="ECO:0000256" key="3">
    <source>
        <dbReference type="ARBA" id="ARBA00013047"/>
    </source>
</evidence>
<feature type="domain" description="PurM-like C-terminal" evidence="11">
    <location>
        <begin position="242"/>
        <end position="403"/>
    </location>
</feature>
<dbReference type="CDD" id="cd02196">
    <property type="entry name" value="PurM"/>
    <property type="match status" value="1"/>
</dbReference>
<keyword evidence="13" id="KW-1185">Reference proteome</keyword>
<dbReference type="Pfam" id="PF00586">
    <property type="entry name" value="AIRS"/>
    <property type="match status" value="1"/>
</dbReference>
<comment type="similarity">
    <text evidence="2">Belongs to the AIR synthase family.</text>
</comment>
<dbReference type="GO" id="GO:0005829">
    <property type="term" value="C:cytosol"/>
    <property type="evidence" value="ECO:0007669"/>
    <property type="project" value="TreeGrafter"/>
</dbReference>
<dbReference type="GO" id="GO:0046084">
    <property type="term" value="P:adenine biosynthetic process"/>
    <property type="evidence" value="ECO:0007669"/>
    <property type="project" value="TreeGrafter"/>
</dbReference>
<evidence type="ECO:0000256" key="8">
    <source>
        <dbReference type="ARBA" id="ARBA00032931"/>
    </source>
</evidence>
<dbReference type="InterPro" id="IPR004733">
    <property type="entry name" value="PurM_cligase"/>
</dbReference>
<comment type="pathway">
    <text evidence="1">Purine metabolism; IMP biosynthesis via de novo pathway; 5-amino-1-(5-phospho-D-ribosyl)imidazole from N(2)-formyl-N(1)-(5-phospho-D-ribosyl)glycinamide: step 2/2.</text>
</comment>
<keyword evidence="5" id="KW-0547">Nucleotide-binding</keyword>
<dbReference type="InterPro" id="IPR016188">
    <property type="entry name" value="PurM-like_N"/>
</dbReference>
<dbReference type="PANTHER" id="PTHR10520:SF12">
    <property type="entry name" value="TRIFUNCTIONAL PURINE BIOSYNTHETIC PROTEIN ADENOSINE-3"/>
    <property type="match status" value="1"/>
</dbReference>
<dbReference type="Pfam" id="PF02769">
    <property type="entry name" value="AIRS_C"/>
    <property type="match status" value="1"/>
</dbReference>
<keyword evidence="4" id="KW-0436">Ligase</keyword>
<dbReference type="SUPFAM" id="SSF56042">
    <property type="entry name" value="PurM C-terminal domain-like"/>
    <property type="match status" value="1"/>
</dbReference>
<evidence type="ECO:0000259" key="11">
    <source>
        <dbReference type="Pfam" id="PF02769"/>
    </source>
</evidence>
<dbReference type="PANTHER" id="PTHR10520">
    <property type="entry name" value="TRIFUNCTIONAL PURINE BIOSYNTHETIC PROTEIN ADENOSINE-3-RELATED"/>
    <property type="match status" value="1"/>
</dbReference>
<dbReference type="InterPro" id="IPR036676">
    <property type="entry name" value="PurM-like_C_sf"/>
</dbReference>
<dbReference type="HAMAP" id="MF_00741">
    <property type="entry name" value="AIRS"/>
    <property type="match status" value="1"/>
</dbReference>
<evidence type="ECO:0000256" key="6">
    <source>
        <dbReference type="ARBA" id="ARBA00022840"/>
    </source>
</evidence>
<reference evidence="12 13" key="1">
    <citation type="submission" date="2024-01" db="EMBL/GenBank/DDBJ databases">
        <title>The genomes of 5 underutilized Papilionoideae crops provide insights into root nodulation and disease resistanc.</title>
        <authorList>
            <person name="Yuan L."/>
        </authorList>
    </citation>
    <scope>NUCLEOTIDE SEQUENCE [LARGE SCALE GENOMIC DNA]</scope>
    <source>
        <strain evidence="12">ZHUSHIDOU_FW_LH</strain>
        <tissue evidence="12">Leaf</tissue>
    </source>
</reference>
<evidence type="ECO:0000256" key="1">
    <source>
        <dbReference type="ARBA" id="ARBA00004686"/>
    </source>
</evidence>
<dbReference type="GO" id="GO:0004641">
    <property type="term" value="F:phosphoribosylformylglycinamidine cyclo-ligase activity"/>
    <property type="evidence" value="ECO:0007669"/>
    <property type="project" value="UniProtKB-EC"/>
</dbReference>
<dbReference type="AlphaFoldDB" id="A0AAN9E6Z9"/>
<name>A0AAN9E6Z9_CROPI</name>
<dbReference type="Gene3D" id="3.90.650.10">
    <property type="entry name" value="PurM-like C-terminal domain"/>
    <property type="match status" value="1"/>
</dbReference>
<dbReference type="Proteomes" id="UP001372338">
    <property type="component" value="Unassembled WGS sequence"/>
</dbReference>
<dbReference type="EMBL" id="JAYWIO010000008">
    <property type="protein sequence ID" value="KAK7247588.1"/>
    <property type="molecule type" value="Genomic_DNA"/>
</dbReference>
<keyword evidence="6" id="KW-0067">ATP-binding</keyword>
<dbReference type="SUPFAM" id="SSF55326">
    <property type="entry name" value="PurM N-terminal domain-like"/>
    <property type="match status" value="1"/>
</dbReference>
<evidence type="ECO:0000256" key="2">
    <source>
        <dbReference type="ARBA" id="ARBA00010280"/>
    </source>
</evidence>
<evidence type="ECO:0000259" key="10">
    <source>
        <dbReference type="Pfam" id="PF00586"/>
    </source>
</evidence>
<dbReference type="NCBIfam" id="TIGR00878">
    <property type="entry name" value="purM"/>
    <property type="match status" value="1"/>
</dbReference>
<evidence type="ECO:0000256" key="9">
    <source>
        <dbReference type="ARBA" id="ARBA00049057"/>
    </source>
</evidence>
<sequence>MSMTLEACSDLSRCAAFAPTTPNIPISFSTAATITFNHRPIAYCTRSLSLSVSAENNNKKKMIVRAVIANADGSVSDSSDEEEGLTYKDSGVDIDAGTEVVGRIKKMAPGIGGFGGLFPHGDSYLVAGTDGVGTKLMLAFETGIHHTIGIDLVAMSVNDIVTSGAKPLFFLDYFATGHLDVDVAEKVIKGIIEGCKLSDCVLLGGETAEMPGLYKEGEYDLSGCAVGIVKKESVINGENIVVGDVLIGLPSSGVHSNGFSLVRRVLAQSGLSLKDQLPGGDVTIAEALMAPTVIYVKQVLDLVSKGGVKGIAHITGGGFTDNIPRVFPEGLGALIYKDSWEVPAVFKWLQEAGKIKDSEMRRTFNMGIGMVLVVSPETASRILESRSETEKAYRIGEVISGKGDLQVL</sequence>
<evidence type="ECO:0000313" key="12">
    <source>
        <dbReference type="EMBL" id="KAK7247588.1"/>
    </source>
</evidence>
<evidence type="ECO:0000313" key="13">
    <source>
        <dbReference type="Proteomes" id="UP001372338"/>
    </source>
</evidence>
<comment type="caution">
    <text evidence="12">The sequence shown here is derived from an EMBL/GenBank/DDBJ whole genome shotgun (WGS) entry which is preliminary data.</text>
</comment>
<dbReference type="GO" id="GO:0005524">
    <property type="term" value="F:ATP binding"/>
    <property type="evidence" value="ECO:0007669"/>
    <property type="project" value="UniProtKB-KW"/>
</dbReference>
<dbReference type="Gene3D" id="3.30.1330.10">
    <property type="entry name" value="PurM-like, N-terminal domain"/>
    <property type="match status" value="1"/>
</dbReference>
<evidence type="ECO:0000256" key="4">
    <source>
        <dbReference type="ARBA" id="ARBA00022598"/>
    </source>
</evidence>
<comment type="catalytic activity">
    <reaction evidence="9">
        <text>2-formamido-N(1)-(5-O-phospho-beta-D-ribosyl)acetamidine + ATP = 5-amino-1-(5-phospho-beta-D-ribosyl)imidazole + ADP + phosphate + H(+)</text>
        <dbReference type="Rhea" id="RHEA:23032"/>
        <dbReference type="ChEBI" id="CHEBI:15378"/>
        <dbReference type="ChEBI" id="CHEBI:30616"/>
        <dbReference type="ChEBI" id="CHEBI:43474"/>
        <dbReference type="ChEBI" id="CHEBI:137981"/>
        <dbReference type="ChEBI" id="CHEBI:147287"/>
        <dbReference type="ChEBI" id="CHEBI:456216"/>
        <dbReference type="EC" id="6.3.3.1"/>
    </reaction>
</comment>
<proteinExistence type="inferred from homology"/>
<organism evidence="12 13">
    <name type="scientific">Crotalaria pallida</name>
    <name type="common">Smooth rattlebox</name>
    <name type="synonym">Crotalaria striata</name>
    <dbReference type="NCBI Taxonomy" id="3830"/>
    <lineage>
        <taxon>Eukaryota</taxon>
        <taxon>Viridiplantae</taxon>
        <taxon>Streptophyta</taxon>
        <taxon>Embryophyta</taxon>
        <taxon>Tracheophyta</taxon>
        <taxon>Spermatophyta</taxon>
        <taxon>Magnoliopsida</taxon>
        <taxon>eudicotyledons</taxon>
        <taxon>Gunneridae</taxon>
        <taxon>Pentapetalae</taxon>
        <taxon>rosids</taxon>
        <taxon>fabids</taxon>
        <taxon>Fabales</taxon>
        <taxon>Fabaceae</taxon>
        <taxon>Papilionoideae</taxon>
        <taxon>50 kb inversion clade</taxon>
        <taxon>genistoids sensu lato</taxon>
        <taxon>core genistoids</taxon>
        <taxon>Crotalarieae</taxon>
        <taxon>Crotalaria</taxon>
    </lineage>
</organism>
<evidence type="ECO:0000256" key="7">
    <source>
        <dbReference type="ARBA" id="ARBA00031908"/>
    </source>
</evidence>
<protein>
    <recommendedName>
        <fullName evidence="3">phosphoribosylformylglycinamidine cyclo-ligase</fullName>
        <ecNumber evidence="3">6.3.3.1</ecNumber>
    </recommendedName>
    <alternativeName>
        <fullName evidence="8">AIR synthase</fullName>
    </alternativeName>
    <alternativeName>
        <fullName evidence="7">Phosphoribosyl-aminoimidazole synthetase</fullName>
    </alternativeName>
</protein>
<dbReference type="GO" id="GO:0004637">
    <property type="term" value="F:phosphoribosylamine-glycine ligase activity"/>
    <property type="evidence" value="ECO:0007669"/>
    <property type="project" value="TreeGrafter"/>
</dbReference>
<gene>
    <name evidence="12" type="ORF">RIF29_42473</name>
</gene>
<dbReference type="EC" id="6.3.3.1" evidence="3"/>
<evidence type="ECO:0000256" key="5">
    <source>
        <dbReference type="ARBA" id="ARBA00022741"/>
    </source>
</evidence>
<dbReference type="FunFam" id="3.90.650.10:FF:000001">
    <property type="entry name" value="Phosphoribosylformylglycinamidine cyclo-ligase"/>
    <property type="match status" value="1"/>
</dbReference>
<dbReference type="InterPro" id="IPR036921">
    <property type="entry name" value="PurM-like_N_sf"/>
</dbReference>
<dbReference type="InterPro" id="IPR010918">
    <property type="entry name" value="PurM-like_C_dom"/>
</dbReference>
<accession>A0AAN9E6Z9</accession>
<feature type="domain" description="PurM-like N-terminal" evidence="10">
    <location>
        <begin position="120"/>
        <end position="229"/>
    </location>
</feature>